<evidence type="ECO:0000313" key="3">
    <source>
        <dbReference type="Proteomes" id="UP000002564"/>
    </source>
</evidence>
<proteinExistence type="predicted"/>
<dbReference type="HOGENOM" id="CLU_1036817_0_0_4"/>
<protein>
    <submittedName>
        <fullName evidence="2">Putative relaxase/mobilization nuclease MobA</fullName>
    </submittedName>
</protein>
<keyword evidence="2" id="KW-0614">Plasmid</keyword>
<geneLocation type="plasmid" evidence="2 3">
    <name>pNGK</name>
</geneLocation>
<evidence type="ECO:0000313" key="2">
    <source>
        <dbReference type="EMBL" id="ACF31376.1"/>
    </source>
</evidence>
<organism evidence="2 3">
    <name type="scientific">Neisseria gonorrhoeae (strain NCCP11945)</name>
    <dbReference type="NCBI Taxonomy" id="521006"/>
    <lineage>
        <taxon>Bacteria</taxon>
        <taxon>Pseudomonadati</taxon>
        <taxon>Pseudomonadota</taxon>
        <taxon>Betaproteobacteria</taxon>
        <taxon>Neisseriales</taxon>
        <taxon>Neisseriaceae</taxon>
        <taxon>Neisseria</taxon>
    </lineage>
</organism>
<dbReference type="EMBL" id="CP001051">
    <property type="protein sequence ID" value="ACF31376.1"/>
    <property type="molecule type" value="Genomic_DNA"/>
</dbReference>
<feature type="compositionally biased region" description="Basic and acidic residues" evidence="1">
    <location>
        <begin position="121"/>
        <end position="144"/>
    </location>
</feature>
<evidence type="ECO:0000256" key="1">
    <source>
        <dbReference type="SAM" id="MobiDB-lite"/>
    </source>
</evidence>
<reference evidence="2 3" key="1">
    <citation type="journal article" date="2008" name="J. Bacteriol.">
        <title>Complete genome sequence of Neisseria gonorrhoeae NCCP11945.</title>
        <authorList>
            <person name="Chung G.T."/>
            <person name="Yoo J.S."/>
            <person name="Oh H.B."/>
            <person name="Lee Y.S."/>
            <person name="Cha S.H."/>
            <person name="Kim S.J."/>
            <person name="Yoo C.K."/>
        </authorList>
    </citation>
    <scope>NUCLEOTIDE SEQUENCE [LARGE SCALE GENOMIC DNA]</scope>
    <source>
        <strain evidence="3">NCCP11945</strain>
        <plasmid evidence="2 3">pNGK</plasmid>
    </source>
</reference>
<gene>
    <name evidence="2" type="ordered locus">NGK_p0011</name>
</gene>
<name>B4RRG6_NEIG2</name>
<dbReference type="KEGG" id="ngk:NGK_p0011"/>
<feature type="region of interest" description="Disordered" evidence="1">
    <location>
        <begin position="121"/>
        <end position="250"/>
    </location>
</feature>
<accession>B4RRG6</accession>
<dbReference type="Proteomes" id="UP000002564">
    <property type="component" value="Plasmid pNGK"/>
</dbReference>
<sequence>MLETLEKVGFEISRATISSISIKNPDPKGRNIRLKGALYEQDFRFGEDLRADITHRSRQHRATNESRLRDVTEKYQRGIEAKRAENNRRYKRSAVTHEQGSIQALSVELARYIGGRVDSHSRAVHSDMERQERAGRLETAESRSRAHPRPVGNQDQRFDTGKLPSREQQSNAGMRSDREANDESLNALGRKVGRARAGKHEFSAAASELGSRVRAAERNTATAERNLESTSQTISQRHKRTQSRGWGMSR</sequence>
<dbReference type="AlphaFoldDB" id="B4RRG6"/>